<dbReference type="EMBL" id="CP023690">
    <property type="protein sequence ID" value="QEV64351.1"/>
    <property type="molecule type" value="Genomic_DNA"/>
</dbReference>
<reference evidence="1 2" key="1">
    <citation type="submission" date="2017-09" db="EMBL/GenBank/DDBJ databases">
        <authorList>
            <person name="Lee N."/>
            <person name="Cho B.-K."/>
        </authorList>
    </citation>
    <scope>NUCLEOTIDE SEQUENCE [LARGE SCALE GENOMIC DNA]</scope>
    <source>
        <strain evidence="1 2">ATCC 27465</strain>
    </source>
</reference>
<proteinExistence type="predicted"/>
<dbReference type="Proteomes" id="UP000326505">
    <property type="component" value="Chromosome"/>
</dbReference>
<name>A0A5P2XII3_STRST</name>
<evidence type="ECO:0000313" key="1">
    <source>
        <dbReference type="EMBL" id="QEV64351.1"/>
    </source>
</evidence>
<dbReference type="AlphaFoldDB" id="A0A5P2XII3"/>
<gene>
    <name evidence="1" type="ORF">CP982_41390</name>
</gene>
<dbReference type="KEGG" id="sspb:CP982_41390"/>
<sequence length="86" mass="9352">MMTCLTEAHRVVRAYSTTWYEPVTSMPPGLGEAVTTASLCMRGIDEVEGHPRLSGETKARALRRMSGAWQLRPGETAFAAAVAGWL</sequence>
<protein>
    <submittedName>
        <fullName evidence="1">Uncharacterized protein</fullName>
    </submittedName>
</protein>
<evidence type="ECO:0000313" key="2">
    <source>
        <dbReference type="Proteomes" id="UP000326505"/>
    </source>
</evidence>
<organism evidence="1 2">
    <name type="scientific">Streptomyces spectabilis</name>
    <dbReference type="NCBI Taxonomy" id="68270"/>
    <lineage>
        <taxon>Bacteria</taxon>
        <taxon>Bacillati</taxon>
        <taxon>Actinomycetota</taxon>
        <taxon>Actinomycetes</taxon>
        <taxon>Kitasatosporales</taxon>
        <taxon>Streptomycetaceae</taxon>
        <taxon>Streptomyces</taxon>
    </lineage>
</organism>
<accession>A0A5P2XII3</accession>